<name>A0A2T2WMC5_9FIRM</name>
<sequence length="105" mass="12239">MQLINKAITWVDRMWHRESDATTVSAPSHRPARDKQNTDTVTAIRLYYQDYYIPCLPPHLPPDDARAVIEQQILEMELPESVEREIMREIPQWLGLDREAAPVAE</sequence>
<dbReference type="Proteomes" id="UP000241848">
    <property type="component" value="Unassembled WGS sequence"/>
</dbReference>
<dbReference type="EMBL" id="PXYV01000006">
    <property type="protein sequence ID" value="PSR23392.1"/>
    <property type="molecule type" value="Genomic_DNA"/>
</dbReference>
<comment type="caution">
    <text evidence="1">The sequence shown here is derived from an EMBL/GenBank/DDBJ whole genome shotgun (WGS) entry which is preliminary data.</text>
</comment>
<reference evidence="1 2" key="1">
    <citation type="journal article" date="2014" name="BMC Genomics">
        <title>Comparison of environmental and isolate Sulfobacillus genomes reveals diverse carbon, sulfur, nitrogen, and hydrogen metabolisms.</title>
        <authorList>
            <person name="Justice N.B."/>
            <person name="Norman A."/>
            <person name="Brown C.T."/>
            <person name="Singh A."/>
            <person name="Thomas B.C."/>
            <person name="Banfield J.F."/>
        </authorList>
    </citation>
    <scope>NUCLEOTIDE SEQUENCE [LARGE SCALE GENOMIC DNA]</scope>
    <source>
        <strain evidence="1">AMDSBA3</strain>
    </source>
</reference>
<accession>A0A2T2WMC5</accession>
<organism evidence="1 2">
    <name type="scientific">Sulfobacillus acidophilus</name>
    <dbReference type="NCBI Taxonomy" id="53633"/>
    <lineage>
        <taxon>Bacteria</taxon>
        <taxon>Bacillati</taxon>
        <taxon>Bacillota</taxon>
        <taxon>Clostridia</taxon>
        <taxon>Eubacteriales</taxon>
        <taxon>Clostridiales Family XVII. Incertae Sedis</taxon>
        <taxon>Sulfobacillus</taxon>
    </lineage>
</organism>
<proteinExistence type="predicted"/>
<protein>
    <submittedName>
        <fullName evidence="1">Uncharacterized protein</fullName>
    </submittedName>
</protein>
<evidence type="ECO:0000313" key="1">
    <source>
        <dbReference type="EMBL" id="PSR23392.1"/>
    </source>
</evidence>
<evidence type="ECO:0000313" key="2">
    <source>
        <dbReference type="Proteomes" id="UP000241848"/>
    </source>
</evidence>
<gene>
    <name evidence="1" type="ORF">C7B45_03515</name>
</gene>
<dbReference type="AlphaFoldDB" id="A0A2T2WMC5"/>